<gene>
    <name evidence="6" type="ORF">Ani05nite_41250</name>
</gene>
<keyword evidence="1" id="KW-0805">Transcription regulation</keyword>
<sequence length="189" mass="19906">MARSTQAQAQQNRERVVAEAARLFRERGVPGVSVADLMAAAGLTHGGFYKRFASKEALVAEATGRAFGELGARLAALDEQHAGDRAAARSALLDYYFSAEHRDDAGQGCPATALGGDLAREAADSPAREPYAAGVRDFARWLADGDEEDLVAVATMAGALMLSRATAGTDLSDRFLAAAHRSLAERNPT</sequence>
<feature type="DNA-binding region" description="H-T-H motif" evidence="4">
    <location>
        <begin position="33"/>
        <end position="52"/>
    </location>
</feature>
<dbReference type="Gene3D" id="1.10.10.60">
    <property type="entry name" value="Homeodomain-like"/>
    <property type="match status" value="1"/>
</dbReference>
<dbReference type="Pfam" id="PF00440">
    <property type="entry name" value="TetR_N"/>
    <property type="match status" value="1"/>
</dbReference>
<dbReference type="SUPFAM" id="SSF48498">
    <property type="entry name" value="Tetracyclin repressor-like, C-terminal domain"/>
    <property type="match status" value="1"/>
</dbReference>
<proteinExistence type="predicted"/>
<evidence type="ECO:0000256" key="3">
    <source>
        <dbReference type="ARBA" id="ARBA00023163"/>
    </source>
</evidence>
<dbReference type="Gene3D" id="1.10.357.10">
    <property type="entry name" value="Tetracycline Repressor, domain 2"/>
    <property type="match status" value="1"/>
</dbReference>
<dbReference type="Proteomes" id="UP000647172">
    <property type="component" value="Unassembled WGS sequence"/>
</dbReference>
<comment type="caution">
    <text evidence="6">The sequence shown here is derived from an EMBL/GenBank/DDBJ whole genome shotgun (WGS) entry which is preliminary data.</text>
</comment>
<dbReference type="PANTHER" id="PTHR47506:SF7">
    <property type="entry name" value="TRANSCRIPTIONAL REGULATORY PROTEIN"/>
    <property type="match status" value="1"/>
</dbReference>
<organism evidence="6 7">
    <name type="scientific">Actinoplanes nipponensis</name>
    <dbReference type="NCBI Taxonomy" id="135950"/>
    <lineage>
        <taxon>Bacteria</taxon>
        <taxon>Bacillati</taxon>
        <taxon>Actinomycetota</taxon>
        <taxon>Actinomycetes</taxon>
        <taxon>Micromonosporales</taxon>
        <taxon>Micromonosporaceae</taxon>
        <taxon>Actinoplanes</taxon>
    </lineage>
</organism>
<name>A0A919JHF6_9ACTN</name>
<evidence type="ECO:0000256" key="2">
    <source>
        <dbReference type="ARBA" id="ARBA00023125"/>
    </source>
</evidence>
<accession>A0A919JHF6</accession>
<dbReference type="InterPro" id="IPR009057">
    <property type="entry name" value="Homeodomain-like_sf"/>
</dbReference>
<dbReference type="InterPro" id="IPR036271">
    <property type="entry name" value="Tet_transcr_reg_TetR-rel_C_sf"/>
</dbReference>
<keyword evidence="7" id="KW-1185">Reference proteome</keyword>
<dbReference type="RefSeq" id="WP_203770468.1">
    <property type="nucleotide sequence ID" value="NZ_BAAAYJ010000019.1"/>
</dbReference>
<dbReference type="InterPro" id="IPR001647">
    <property type="entry name" value="HTH_TetR"/>
</dbReference>
<keyword evidence="2 4" id="KW-0238">DNA-binding</keyword>
<evidence type="ECO:0000256" key="1">
    <source>
        <dbReference type="ARBA" id="ARBA00023015"/>
    </source>
</evidence>
<dbReference type="PANTHER" id="PTHR47506">
    <property type="entry name" value="TRANSCRIPTIONAL REGULATORY PROTEIN"/>
    <property type="match status" value="1"/>
</dbReference>
<evidence type="ECO:0000313" key="7">
    <source>
        <dbReference type="Proteomes" id="UP000647172"/>
    </source>
</evidence>
<dbReference type="PROSITE" id="PS50977">
    <property type="entry name" value="HTH_TETR_2"/>
    <property type="match status" value="1"/>
</dbReference>
<evidence type="ECO:0000256" key="4">
    <source>
        <dbReference type="PROSITE-ProRule" id="PRU00335"/>
    </source>
</evidence>
<dbReference type="EMBL" id="BOMQ01000051">
    <property type="protein sequence ID" value="GIE50591.1"/>
    <property type="molecule type" value="Genomic_DNA"/>
</dbReference>
<protein>
    <submittedName>
        <fullName evidence="6">TetR family transcriptional regulator</fullName>
    </submittedName>
</protein>
<dbReference type="PRINTS" id="PR00455">
    <property type="entry name" value="HTHTETR"/>
</dbReference>
<keyword evidence="3" id="KW-0804">Transcription</keyword>
<dbReference type="GO" id="GO:0003677">
    <property type="term" value="F:DNA binding"/>
    <property type="evidence" value="ECO:0007669"/>
    <property type="project" value="UniProtKB-UniRule"/>
</dbReference>
<dbReference type="InterPro" id="IPR023772">
    <property type="entry name" value="DNA-bd_HTH_TetR-type_CS"/>
</dbReference>
<dbReference type="SUPFAM" id="SSF46689">
    <property type="entry name" value="Homeodomain-like"/>
    <property type="match status" value="1"/>
</dbReference>
<evidence type="ECO:0000259" key="5">
    <source>
        <dbReference type="PROSITE" id="PS50977"/>
    </source>
</evidence>
<evidence type="ECO:0000313" key="6">
    <source>
        <dbReference type="EMBL" id="GIE50591.1"/>
    </source>
</evidence>
<reference evidence="6" key="1">
    <citation type="submission" date="2021-01" db="EMBL/GenBank/DDBJ databases">
        <title>Whole genome shotgun sequence of Actinoplanes nipponensis NBRC 14063.</title>
        <authorList>
            <person name="Komaki H."/>
            <person name="Tamura T."/>
        </authorList>
    </citation>
    <scope>NUCLEOTIDE SEQUENCE</scope>
    <source>
        <strain evidence="6">NBRC 14063</strain>
    </source>
</reference>
<feature type="domain" description="HTH tetR-type" evidence="5">
    <location>
        <begin position="10"/>
        <end position="70"/>
    </location>
</feature>
<dbReference type="AlphaFoldDB" id="A0A919JHF6"/>
<dbReference type="PROSITE" id="PS01081">
    <property type="entry name" value="HTH_TETR_1"/>
    <property type="match status" value="1"/>
</dbReference>